<organism evidence="9 10">
    <name type="scientific">Streptomyces kanamyceticus</name>
    <dbReference type="NCBI Taxonomy" id="1967"/>
    <lineage>
        <taxon>Bacteria</taxon>
        <taxon>Bacillati</taxon>
        <taxon>Actinomycetota</taxon>
        <taxon>Actinomycetes</taxon>
        <taxon>Kitasatosporales</taxon>
        <taxon>Streptomycetaceae</taxon>
        <taxon>Streptomyces</taxon>
    </lineage>
</organism>
<dbReference type="InterPro" id="IPR036259">
    <property type="entry name" value="MFS_trans_sf"/>
</dbReference>
<feature type="transmembrane region" description="Helical" evidence="8">
    <location>
        <begin position="63"/>
        <end position="85"/>
    </location>
</feature>
<reference evidence="9 10" key="1">
    <citation type="submission" date="2017-09" db="EMBL/GenBank/DDBJ databases">
        <authorList>
            <person name="Lee N."/>
            <person name="Cho B.-K."/>
        </authorList>
    </citation>
    <scope>NUCLEOTIDE SEQUENCE [LARGE SCALE GENOMIC DNA]</scope>
    <source>
        <strain evidence="9 10">ATCC 12853</strain>
    </source>
</reference>
<feature type="transmembrane region" description="Helical" evidence="8">
    <location>
        <begin position="420"/>
        <end position="439"/>
    </location>
</feature>
<dbReference type="PANTHER" id="PTHR23517:SF2">
    <property type="entry name" value="MULTIDRUG RESISTANCE PROTEIN MDTH"/>
    <property type="match status" value="1"/>
</dbReference>
<feature type="region of interest" description="Disordered" evidence="7">
    <location>
        <begin position="1"/>
        <end position="40"/>
    </location>
</feature>
<dbReference type="OrthoDB" id="6803299at2"/>
<evidence type="ECO:0000256" key="1">
    <source>
        <dbReference type="ARBA" id="ARBA00004651"/>
    </source>
</evidence>
<dbReference type="KEGG" id="ska:CP970_00945"/>
<dbReference type="PANTHER" id="PTHR23517">
    <property type="entry name" value="RESISTANCE PROTEIN MDTM, PUTATIVE-RELATED-RELATED"/>
    <property type="match status" value="1"/>
</dbReference>
<proteinExistence type="predicted"/>
<feature type="transmembrane region" description="Helical" evidence="8">
    <location>
        <begin position="127"/>
        <end position="145"/>
    </location>
</feature>
<sequence>MELSERHPSTCHHPEPGDSQLNTSKQRQRDDRTGTAVAKGTGGGLPAWLVARGLIPETSPKRAFAGATFVNQIGKGLFIAGAALFFTRSVGLPVSQVGFALGAAALIGLAAGIPVGRLADRRGPREVFRLSVVVQALAVAGLVFVHSFLSLIAFVCVVELATSAGTAARGPLTRTLGAPNPTRYRSYLRALNNIAVGCGALAAGVAVQLDTRTAYVSLILGTAAMFLVSAALASRVPSVSPIEAPAEGSRWPALKDKPYVALTALDGVMTIQNQVLIFALPLWIITHTDAPRWFVGASVAINTALVVCLQVRVSRGVDNNTAAGRVARRAGAAFLLATALIAAAGGAPGWVAMVIIVLGVIVHTLGELWHAAAAFELSFGLAPEHAQGQYSGLFAIGQGLSNAVGPPLLGLLCIGWGKPGWLVVGALLLVVGQVIPLVVSWSDRTHARVPG</sequence>
<evidence type="ECO:0000256" key="2">
    <source>
        <dbReference type="ARBA" id="ARBA00022448"/>
    </source>
</evidence>
<dbReference type="SUPFAM" id="SSF103473">
    <property type="entry name" value="MFS general substrate transporter"/>
    <property type="match status" value="1"/>
</dbReference>
<dbReference type="GO" id="GO:0022857">
    <property type="term" value="F:transmembrane transporter activity"/>
    <property type="evidence" value="ECO:0007669"/>
    <property type="project" value="InterPro"/>
</dbReference>
<dbReference type="EMBL" id="CP023699">
    <property type="protein sequence ID" value="QEU89708.1"/>
    <property type="molecule type" value="Genomic_DNA"/>
</dbReference>
<dbReference type="GO" id="GO:0005886">
    <property type="term" value="C:plasma membrane"/>
    <property type="evidence" value="ECO:0007669"/>
    <property type="project" value="UniProtKB-SubCell"/>
</dbReference>
<dbReference type="Gene3D" id="1.20.1250.20">
    <property type="entry name" value="MFS general substrate transporter like domains"/>
    <property type="match status" value="1"/>
</dbReference>
<feature type="transmembrane region" description="Helical" evidence="8">
    <location>
        <begin position="332"/>
        <end position="362"/>
    </location>
</feature>
<evidence type="ECO:0000313" key="10">
    <source>
        <dbReference type="Proteomes" id="UP000325529"/>
    </source>
</evidence>
<feature type="compositionally biased region" description="Basic and acidic residues" evidence="7">
    <location>
        <begin position="1"/>
        <end position="16"/>
    </location>
</feature>
<feature type="transmembrane region" description="Helical" evidence="8">
    <location>
        <begin position="190"/>
        <end position="209"/>
    </location>
</feature>
<name>A0A5J6G6Y3_STRKN</name>
<evidence type="ECO:0000256" key="3">
    <source>
        <dbReference type="ARBA" id="ARBA00022475"/>
    </source>
</evidence>
<dbReference type="Proteomes" id="UP000325529">
    <property type="component" value="Chromosome"/>
</dbReference>
<protein>
    <submittedName>
        <fullName evidence="9">MFS transporter</fullName>
    </submittedName>
</protein>
<evidence type="ECO:0000256" key="8">
    <source>
        <dbReference type="SAM" id="Phobius"/>
    </source>
</evidence>
<dbReference type="AlphaFoldDB" id="A0A5J6G6Y3"/>
<keyword evidence="2" id="KW-0813">Transport</keyword>
<evidence type="ECO:0000313" key="9">
    <source>
        <dbReference type="EMBL" id="QEU89708.1"/>
    </source>
</evidence>
<evidence type="ECO:0000256" key="5">
    <source>
        <dbReference type="ARBA" id="ARBA00022989"/>
    </source>
</evidence>
<keyword evidence="3" id="KW-1003">Cell membrane</keyword>
<keyword evidence="10" id="KW-1185">Reference proteome</keyword>
<feature type="transmembrane region" description="Helical" evidence="8">
    <location>
        <begin position="97"/>
        <end position="115"/>
    </location>
</feature>
<feature type="transmembrane region" description="Helical" evidence="8">
    <location>
        <begin position="215"/>
        <end position="233"/>
    </location>
</feature>
<comment type="subcellular location">
    <subcellularLocation>
        <location evidence="1">Cell membrane</location>
        <topology evidence="1">Multi-pass membrane protein</topology>
    </subcellularLocation>
</comment>
<keyword evidence="6 8" id="KW-0472">Membrane</keyword>
<keyword evidence="4 8" id="KW-0812">Transmembrane</keyword>
<keyword evidence="5 8" id="KW-1133">Transmembrane helix</keyword>
<dbReference type="InterPro" id="IPR050171">
    <property type="entry name" value="MFS_Transporters"/>
</dbReference>
<feature type="transmembrane region" description="Helical" evidence="8">
    <location>
        <begin position="290"/>
        <end position="311"/>
    </location>
</feature>
<gene>
    <name evidence="9" type="ORF">CP970_00945</name>
</gene>
<evidence type="ECO:0000256" key="4">
    <source>
        <dbReference type="ARBA" id="ARBA00022692"/>
    </source>
</evidence>
<dbReference type="Pfam" id="PF07690">
    <property type="entry name" value="MFS_1"/>
    <property type="match status" value="1"/>
</dbReference>
<dbReference type="InterPro" id="IPR011701">
    <property type="entry name" value="MFS"/>
</dbReference>
<accession>A0A5J6G6Y3</accession>
<evidence type="ECO:0000256" key="7">
    <source>
        <dbReference type="SAM" id="MobiDB-lite"/>
    </source>
</evidence>
<evidence type="ECO:0000256" key="6">
    <source>
        <dbReference type="ARBA" id="ARBA00023136"/>
    </source>
</evidence>